<reference evidence="3 4" key="1">
    <citation type="journal article" date="2017" name="Mol. Ecol.">
        <title>Comparative and population genomic landscape of Phellinus noxius: A hypervariable fungus causing root rot in trees.</title>
        <authorList>
            <person name="Chung C.L."/>
            <person name="Lee T.J."/>
            <person name="Akiba M."/>
            <person name="Lee H.H."/>
            <person name="Kuo T.H."/>
            <person name="Liu D."/>
            <person name="Ke H.M."/>
            <person name="Yokoi T."/>
            <person name="Roa M.B."/>
            <person name="Lu M.J."/>
            <person name="Chang Y.Y."/>
            <person name="Ann P.J."/>
            <person name="Tsai J.N."/>
            <person name="Chen C.Y."/>
            <person name="Tzean S.S."/>
            <person name="Ota Y."/>
            <person name="Hattori T."/>
            <person name="Sahashi N."/>
            <person name="Liou R.F."/>
            <person name="Kikuchi T."/>
            <person name="Tsai I.J."/>
        </authorList>
    </citation>
    <scope>NUCLEOTIDE SEQUENCE [LARGE SCALE GENOMIC DNA]</scope>
    <source>
        <strain evidence="3 4">FFPRI411160</strain>
    </source>
</reference>
<dbReference type="Proteomes" id="UP000217199">
    <property type="component" value="Unassembled WGS sequence"/>
</dbReference>
<dbReference type="STRING" id="2282107.A0A286URH3"/>
<comment type="caution">
    <text evidence="3">The sequence shown here is derived from an EMBL/GenBank/DDBJ whole genome shotgun (WGS) entry which is preliminary data.</text>
</comment>
<gene>
    <name evidence="3" type="ORF">PNOK_0216000</name>
</gene>
<keyword evidence="4" id="KW-1185">Reference proteome</keyword>
<organism evidence="3 4">
    <name type="scientific">Pyrrhoderma noxium</name>
    <dbReference type="NCBI Taxonomy" id="2282107"/>
    <lineage>
        <taxon>Eukaryota</taxon>
        <taxon>Fungi</taxon>
        <taxon>Dikarya</taxon>
        <taxon>Basidiomycota</taxon>
        <taxon>Agaricomycotina</taxon>
        <taxon>Agaricomycetes</taxon>
        <taxon>Hymenochaetales</taxon>
        <taxon>Hymenochaetaceae</taxon>
        <taxon>Pyrrhoderma</taxon>
    </lineage>
</organism>
<dbReference type="EMBL" id="NBII01000002">
    <property type="protein sequence ID" value="PAV22203.1"/>
    <property type="molecule type" value="Genomic_DNA"/>
</dbReference>
<proteinExistence type="predicted"/>
<dbReference type="PROSITE" id="PS50084">
    <property type="entry name" value="KH_TYPE_1"/>
    <property type="match status" value="1"/>
</dbReference>
<sequence>MQRHLHQPLKIFCRQYCRRRLYSAQAKVVDADTLNSLYKDLHELEPEFEKLLNEPLKATTSETPQSVHTESEPQASASTKRKDRAEAHLDVVLHPQEAKDPTLEDLDALKPTDIPEYTNINYHIFYSDLVERLSRTFSSPQLQQFCTELKVGYVYGRVKARKALLIDEILERHWGIESPQAIEKRLSMRTSINTSPSELFLLLGKDGTQLSKLSEKYGIRLAVHPNPLSIQLQGERDSIYSFLADIAKRREGISTEEVDLPTSTSLSPSLLQHLSRLTNVYIESKSGGKIKTYANEHCLLSKAKRLTTRTVVEIERTKNFPVIALVDPEARTTNPEIPSTVYALQPFLPEQTLSQPNGVLKNTFRCQRVNHWLDIEHSKSLLPEDRLLLENGNITSLAKLVNELLPGPAENRKITASLGHILIYTDTDEQQPQASILPPLLGKWNFLDFMKWLKEERGEKVQCVFSPSLPTTLLDAEPSQEKIVYRLKYRCTSSLTDPSQKPLGCKVSETALFEVDINGFNTQSINVSESLRDLEYMEDLDLETQVGEDIEISQEMAQEISSDSVSAEQLMVEDEVISSSTVPITEDELDTVIEAIDGDFSLDKEVTEEKSKTVDDELEFFDKRFIIPDISEIMCQKAKETDFLVALPDRPVDMKISVSDSIQQSSVSEFPDVEHYFKVLEQHGLIGLPNGFPAPPLSFHDSGKTFILESFNFCQQSSHQFENGVVNFDPIDKVIPGFIDFSSFQATLEKIKDLDSNLDTEHCSVSCDNIKDEESWKTFIQNLNRVTSLSFKTGRSVPDIPLEDGSEPILEDDL</sequence>
<evidence type="ECO:0000256" key="1">
    <source>
        <dbReference type="PROSITE-ProRule" id="PRU00117"/>
    </source>
</evidence>
<dbReference type="InParanoid" id="A0A286URH3"/>
<name>A0A286URH3_9AGAM</name>
<evidence type="ECO:0000313" key="3">
    <source>
        <dbReference type="EMBL" id="PAV22203.1"/>
    </source>
</evidence>
<feature type="compositionally biased region" description="Polar residues" evidence="2">
    <location>
        <begin position="58"/>
        <end position="78"/>
    </location>
</feature>
<evidence type="ECO:0000256" key="2">
    <source>
        <dbReference type="SAM" id="MobiDB-lite"/>
    </source>
</evidence>
<protein>
    <submittedName>
        <fullName evidence="3">Uncharacterized protein</fullName>
    </submittedName>
</protein>
<accession>A0A286URH3</accession>
<dbReference type="AlphaFoldDB" id="A0A286URH3"/>
<feature type="region of interest" description="Disordered" evidence="2">
    <location>
        <begin position="58"/>
        <end position="84"/>
    </location>
</feature>
<evidence type="ECO:0000313" key="4">
    <source>
        <dbReference type="Proteomes" id="UP000217199"/>
    </source>
</evidence>
<keyword evidence="1" id="KW-0694">RNA-binding</keyword>
<dbReference type="OrthoDB" id="3362817at2759"/>
<dbReference type="GO" id="GO:0003723">
    <property type="term" value="F:RNA binding"/>
    <property type="evidence" value="ECO:0007669"/>
    <property type="project" value="UniProtKB-UniRule"/>
</dbReference>